<dbReference type="InterPro" id="IPR003736">
    <property type="entry name" value="PAAI_dom"/>
</dbReference>
<evidence type="ECO:0000256" key="1">
    <source>
        <dbReference type="ARBA" id="ARBA00022801"/>
    </source>
</evidence>
<dbReference type="SUPFAM" id="SSF54637">
    <property type="entry name" value="Thioesterase/thiol ester dehydrase-isomerase"/>
    <property type="match status" value="1"/>
</dbReference>
<keyword evidence="1" id="KW-0378">Hydrolase</keyword>
<dbReference type="Proteomes" id="UP000315669">
    <property type="component" value="Unassembled WGS sequence"/>
</dbReference>
<dbReference type="Gene3D" id="3.10.129.10">
    <property type="entry name" value="Hotdog Thioesterase"/>
    <property type="match status" value="1"/>
</dbReference>
<dbReference type="Pfam" id="PF03061">
    <property type="entry name" value="4HBT"/>
    <property type="match status" value="1"/>
</dbReference>
<dbReference type="GO" id="GO:0016289">
    <property type="term" value="F:acyl-CoA hydrolase activity"/>
    <property type="evidence" value="ECO:0007669"/>
    <property type="project" value="UniProtKB-ARBA"/>
</dbReference>
<dbReference type="EMBL" id="SOII01000047">
    <property type="protein sequence ID" value="TET86273.1"/>
    <property type="molecule type" value="Genomic_DNA"/>
</dbReference>
<dbReference type="NCBIfam" id="TIGR00369">
    <property type="entry name" value="unchar_dom_1"/>
    <property type="match status" value="1"/>
</dbReference>
<organism evidence="3 4">
    <name type="scientific">Aerophobetes bacterium</name>
    <dbReference type="NCBI Taxonomy" id="2030807"/>
    <lineage>
        <taxon>Bacteria</taxon>
        <taxon>Candidatus Aerophobota</taxon>
    </lineage>
</organism>
<dbReference type="InterPro" id="IPR029069">
    <property type="entry name" value="HotDog_dom_sf"/>
</dbReference>
<dbReference type="InterPro" id="IPR006683">
    <property type="entry name" value="Thioestr_dom"/>
</dbReference>
<comment type="caution">
    <text evidence="3">The sequence shown here is derived from an EMBL/GenBank/DDBJ whole genome shotgun (WGS) entry which is preliminary data.</text>
</comment>
<name>A0A523Y3X9_UNCAE</name>
<dbReference type="AlphaFoldDB" id="A0A523Y3X9"/>
<feature type="domain" description="Thioesterase" evidence="2">
    <location>
        <begin position="58"/>
        <end position="131"/>
    </location>
</feature>
<sequence>MLKEENVNKKGLPAREDFKERVRKDPFGRFLGIKVDEVEPGYARAHLRVRKEFQNFSGYIHGGLIFSLADQAFAAASNSLERLALGLQMSISYLSAPVIGDGLIAEAHQIHSGKKISVYRIKVKNSSGKLIADCQGTVYQKTRGA</sequence>
<accession>A0A523Y3X9</accession>
<reference evidence="3 4" key="1">
    <citation type="submission" date="2019-03" db="EMBL/GenBank/DDBJ databases">
        <title>Metabolic potential of uncultured bacteria and archaea associated with petroleum seepage in deep-sea sediments.</title>
        <authorList>
            <person name="Dong X."/>
            <person name="Hubert C."/>
        </authorList>
    </citation>
    <scope>NUCLEOTIDE SEQUENCE [LARGE SCALE GENOMIC DNA]</scope>
    <source>
        <strain evidence="3">E29_bin25</strain>
    </source>
</reference>
<evidence type="ECO:0000313" key="4">
    <source>
        <dbReference type="Proteomes" id="UP000315669"/>
    </source>
</evidence>
<dbReference type="PANTHER" id="PTHR42856:SF1">
    <property type="entry name" value="ACYL-COENZYME A THIOESTERASE PAAI"/>
    <property type="match status" value="1"/>
</dbReference>
<proteinExistence type="predicted"/>
<gene>
    <name evidence="3" type="ORF">E3J32_00645</name>
</gene>
<evidence type="ECO:0000313" key="3">
    <source>
        <dbReference type="EMBL" id="TET86273.1"/>
    </source>
</evidence>
<protein>
    <submittedName>
        <fullName evidence="3">PaaI family thioesterase</fullName>
    </submittedName>
</protein>
<dbReference type="PANTHER" id="PTHR42856">
    <property type="entry name" value="ACYL-COENZYME A THIOESTERASE PAAI"/>
    <property type="match status" value="1"/>
</dbReference>
<evidence type="ECO:0000259" key="2">
    <source>
        <dbReference type="Pfam" id="PF03061"/>
    </source>
</evidence>
<dbReference type="InterPro" id="IPR052723">
    <property type="entry name" value="Acyl-CoA_thioesterase_PaaI"/>
</dbReference>
<dbReference type="CDD" id="cd03443">
    <property type="entry name" value="PaaI_thioesterase"/>
    <property type="match status" value="1"/>
</dbReference>